<evidence type="ECO:0000313" key="1">
    <source>
        <dbReference type="EMBL" id="MCI09791.1"/>
    </source>
</evidence>
<evidence type="ECO:0000313" key="2">
    <source>
        <dbReference type="Proteomes" id="UP000265520"/>
    </source>
</evidence>
<name>A0A392PCA7_9FABA</name>
<protein>
    <submittedName>
        <fullName evidence="1">Uncharacterized protein</fullName>
    </submittedName>
</protein>
<proteinExistence type="predicted"/>
<dbReference type="Proteomes" id="UP000265520">
    <property type="component" value="Unassembled WGS sequence"/>
</dbReference>
<keyword evidence="2" id="KW-1185">Reference proteome</keyword>
<comment type="caution">
    <text evidence="1">The sequence shown here is derived from an EMBL/GenBank/DDBJ whole genome shotgun (WGS) entry which is preliminary data.</text>
</comment>
<dbReference type="EMBL" id="LXQA010073879">
    <property type="protein sequence ID" value="MCI09791.1"/>
    <property type="molecule type" value="Genomic_DNA"/>
</dbReference>
<feature type="non-terminal residue" evidence="1">
    <location>
        <position position="74"/>
    </location>
</feature>
<reference evidence="1 2" key="1">
    <citation type="journal article" date="2018" name="Front. Plant Sci.">
        <title>Red Clover (Trifolium pratense) and Zigzag Clover (T. medium) - A Picture of Genomic Similarities and Differences.</title>
        <authorList>
            <person name="Dluhosova J."/>
            <person name="Istvanek J."/>
            <person name="Nedelnik J."/>
            <person name="Repkova J."/>
        </authorList>
    </citation>
    <scope>NUCLEOTIDE SEQUENCE [LARGE SCALE GENOMIC DNA]</scope>
    <source>
        <strain evidence="2">cv. 10/8</strain>
        <tissue evidence="1">Leaf</tissue>
    </source>
</reference>
<accession>A0A392PCA7</accession>
<dbReference type="AlphaFoldDB" id="A0A392PCA7"/>
<sequence length="74" mass="8408">MHQTQDDGHYCKPLLHHQPMLQLRFLNFEVHASACGDTETGLFLKMGLLTSQGWWMILKSSLGNGGLVDCYEAW</sequence>
<organism evidence="1 2">
    <name type="scientific">Trifolium medium</name>
    <dbReference type="NCBI Taxonomy" id="97028"/>
    <lineage>
        <taxon>Eukaryota</taxon>
        <taxon>Viridiplantae</taxon>
        <taxon>Streptophyta</taxon>
        <taxon>Embryophyta</taxon>
        <taxon>Tracheophyta</taxon>
        <taxon>Spermatophyta</taxon>
        <taxon>Magnoliopsida</taxon>
        <taxon>eudicotyledons</taxon>
        <taxon>Gunneridae</taxon>
        <taxon>Pentapetalae</taxon>
        <taxon>rosids</taxon>
        <taxon>fabids</taxon>
        <taxon>Fabales</taxon>
        <taxon>Fabaceae</taxon>
        <taxon>Papilionoideae</taxon>
        <taxon>50 kb inversion clade</taxon>
        <taxon>NPAAA clade</taxon>
        <taxon>Hologalegina</taxon>
        <taxon>IRL clade</taxon>
        <taxon>Trifolieae</taxon>
        <taxon>Trifolium</taxon>
    </lineage>
</organism>